<sequence>MGKTIQPLTEKDINLVKFFLTSNNAISHLKNEHLGKLIPQLPHPNSFTRSFVPRVNKIIIANLEEKLKKSSSICLILDLWSDIGMRNYLAVASCMIFKSFSKELRILGMELMSESSTAENIKIAVEKIINRFQFDKRKIFAIVCDQGSALVRLFRQNENSLFDSRIEEIDIQLNNFSENQTNIENDDLDNILENDVLDELETEERLIESNSNLRFEMSEIDREIDQIINERPAFVRASNEPDSDDEDEDNENEELLNENISDPVNFLELEIGSHRISRYSCAAHKINLVVRYSIKKVSGYLHLLSSLSNYASNIRRSTVLSYEFIAKKAKLRCENGTRWSSSYLMLLSFYSAYEKNAFPSENLCPVSKEKILGLMKILHSLYTFSILSQKSDWHIGDVIPGLIVLSLWYGKSYDDNISERCIESFNDAVIMLLDDEQLGVTQEQSRNERNRAQTSAYDKSENAAFNLLVESVPYEPTTNRERITIIEKISREKEIFLDLIGDKTSLSISTKEFWIANSKIPLLSSVARKIFCVTASSAFIERYFSICGIVSSKRSQNVNPQNFKTKVFLRVNNDLLK</sequence>
<accession>A0A814LJP8</accession>
<feature type="domain" description="HAT C-terminal dimerisation" evidence="7">
    <location>
        <begin position="512"/>
        <end position="569"/>
    </location>
</feature>
<name>A0A814LJP8_9BILA</name>
<evidence type="ECO:0000256" key="5">
    <source>
        <dbReference type="ARBA" id="ARBA00023242"/>
    </source>
</evidence>
<evidence type="ECO:0000256" key="1">
    <source>
        <dbReference type="ARBA" id="ARBA00004123"/>
    </source>
</evidence>
<keyword evidence="4" id="KW-0862">Zinc</keyword>
<keyword evidence="5" id="KW-0539">Nucleus</keyword>
<dbReference type="OrthoDB" id="6620210at2759"/>
<comment type="caution">
    <text evidence="8">The sequence shown here is derived from an EMBL/GenBank/DDBJ whole genome shotgun (WGS) entry which is preliminary data.</text>
</comment>
<evidence type="ECO:0000313" key="8">
    <source>
        <dbReference type="EMBL" id="CAF1066112.1"/>
    </source>
</evidence>
<proteinExistence type="predicted"/>
<evidence type="ECO:0000313" key="9">
    <source>
        <dbReference type="Proteomes" id="UP000663879"/>
    </source>
</evidence>
<dbReference type="GO" id="GO:0005634">
    <property type="term" value="C:nucleus"/>
    <property type="evidence" value="ECO:0007669"/>
    <property type="project" value="UniProtKB-SubCell"/>
</dbReference>
<evidence type="ECO:0000259" key="7">
    <source>
        <dbReference type="Pfam" id="PF05699"/>
    </source>
</evidence>
<evidence type="ECO:0000256" key="2">
    <source>
        <dbReference type="ARBA" id="ARBA00022723"/>
    </source>
</evidence>
<reference evidence="8" key="1">
    <citation type="submission" date="2021-02" db="EMBL/GenBank/DDBJ databases">
        <authorList>
            <person name="Nowell W R."/>
        </authorList>
    </citation>
    <scope>NUCLEOTIDE SEQUENCE</scope>
    <source>
        <strain evidence="8">Ploen Becks lab</strain>
    </source>
</reference>
<gene>
    <name evidence="8" type="ORF">OXX778_LOCUS19507</name>
</gene>
<dbReference type="GO" id="GO:0008270">
    <property type="term" value="F:zinc ion binding"/>
    <property type="evidence" value="ECO:0007669"/>
    <property type="project" value="UniProtKB-KW"/>
</dbReference>
<dbReference type="SUPFAM" id="SSF53098">
    <property type="entry name" value="Ribonuclease H-like"/>
    <property type="match status" value="1"/>
</dbReference>
<keyword evidence="2" id="KW-0479">Metal-binding</keyword>
<evidence type="ECO:0000256" key="3">
    <source>
        <dbReference type="ARBA" id="ARBA00022771"/>
    </source>
</evidence>
<evidence type="ECO:0000256" key="6">
    <source>
        <dbReference type="SAM" id="MobiDB-lite"/>
    </source>
</evidence>
<dbReference type="InterPro" id="IPR052035">
    <property type="entry name" value="ZnF_BED_domain_contain"/>
</dbReference>
<feature type="region of interest" description="Disordered" evidence="6">
    <location>
        <begin position="235"/>
        <end position="257"/>
    </location>
</feature>
<dbReference type="InterPro" id="IPR012337">
    <property type="entry name" value="RNaseH-like_sf"/>
</dbReference>
<dbReference type="EMBL" id="CAJNOC010005950">
    <property type="protein sequence ID" value="CAF1066112.1"/>
    <property type="molecule type" value="Genomic_DNA"/>
</dbReference>
<dbReference type="PANTHER" id="PTHR46481:SF10">
    <property type="entry name" value="ZINC FINGER BED DOMAIN-CONTAINING PROTEIN 39"/>
    <property type="match status" value="1"/>
</dbReference>
<dbReference type="Pfam" id="PF05699">
    <property type="entry name" value="Dimer_Tnp_hAT"/>
    <property type="match status" value="1"/>
</dbReference>
<feature type="compositionally biased region" description="Acidic residues" evidence="6">
    <location>
        <begin position="241"/>
        <end position="256"/>
    </location>
</feature>
<dbReference type="PANTHER" id="PTHR46481">
    <property type="entry name" value="ZINC FINGER BED DOMAIN-CONTAINING PROTEIN 4"/>
    <property type="match status" value="1"/>
</dbReference>
<organism evidence="8 9">
    <name type="scientific">Brachionus calyciflorus</name>
    <dbReference type="NCBI Taxonomy" id="104777"/>
    <lineage>
        <taxon>Eukaryota</taxon>
        <taxon>Metazoa</taxon>
        <taxon>Spiralia</taxon>
        <taxon>Gnathifera</taxon>
        <taxon>Rotifera</taxon>
        <taxon>Eurotatoria</taxon>
        <taxon>Monogononta</taxon>
        <taxon>Pseudotrocha</taxon>
        <taxon>Ploima</taxon>
        <taxon>Brachionidae</taxon>
        <taxon>Brachionus</taxon>
    </lineage>
</organism>
<protein>
    <recommendedName>
        <fullName evidence="7">HAT C-terminal dimerisation domain-containing protein</fullName>
    </recommendedName>
</protein>
<dbReference type="GO" id="GO:0046983">
    <property type="term" value="F:protein dimerization activity"/>
    <property type="evidence" value="ECO:0007669"/>
    <property type="project" value="InterPro"/>
</dbReference>
<keyword evidence="9" id="KW-1185">Reference proteome</keyword>
<dbReference type="InterPro" id="IPR008906">
    <property type="entry name" value="HATC_C_dom"/>
</dbReference>
<keyword evidence="3" id="KW-0863">Zinc-finger</keyword>
<dbReference type="AlphaFoldDB" id="A0A814LJP8"/>
<comment type="subcellular location">
    <subcellularLocation>
        <location evidence="1">Nucleus</location>
    </subcellularLocation>
</comment>
<dbReference type="Proteomes" id="UP000663879">
    <property type="component" value="Unassembled WGS sequence"/>
</dbReference>
<evidence type="ECO:0000256" key="4">
    <source>
        <dbReference type="ARBA" id="ARBA00022833"/>
    </source>
</evidence>